<dbReference type="RefSeq" id="WP_260990887.1">
    <property type="nucleotide sequence ID" value="NZ_CP104454.1"/>
</dbReference>
<dbReference type="EMBL" id="CP104454">
    <property type="protein sequence ID" value="UXE41584.1"/>
    <property type="molecule type" value="Genomic_DNA"/>
</dbReference>
<dbReference type="GO" id="GO:0016747">
    <property type="term" value="F:acyltransferase activity, transferring groups other than amino-acyl groups"/>
    <property type="evidence" value="ECO:0007669"/>
    <property type="project" value="InterPro"/>
</dbReference>
<dbReference type="CDD" id="cd04301">
    <property type="entry name" value="NAT_SF"/>
    <property type="match status" value="1"/>
</dbReference>
<dbReference type="InterPro" id="IPR016181">
    <property type="entry name" value="Acyl_CoA_acyltransferase"/>
</dbReference>
<evidence type="ECO:0000259" key="1">
    <source>
        <dbReference type="PROSITE" id="PS51186"/>
    </source>
</evidence>
<evidence type="ECO:0000313" key="2">
    <source>
        <dbReference type="EMBL" id="UXE41584.1"/>
    </source>
</evidence>
<dbReference type="PROSITE" id="PS51186">
    <property type="entry name" value="GNAT"/>
    <property type="match status" value="1"/>
</dbReference>
<accession>A0A9Q9JIX9</accession>
<evidence type="ECO:0000313" key="3">
    <source>
        <dbReference type="Proteomes" id="UP001064206"/>
    </source>
</evidence>
<organism evidence="2 3">
    <name type="scientific">Raoultella ornithinolytica</name>
    <name type="common">Klebsiella ornithinolytica</name>
    <dbReference type="NCBI Taxonomy" id="54291"/>
    <lineage>
        <taxon>Bacteria</taxon>
        <taxon>Pseudomonadati</taxon>
        <taxon>Pseudomonadota</taxon>
        <taxon>Gammaproteobacteria</taxon>
        <taxon>Enterobacterales</taxon>
        <taxon>Enterobacteriaceae</taxon>
        <taxon>Klebsiella/Raoultella group</taxon>
        <taxon>Raoultella</taxon>
    </lineage>
</organism>
<dbReference type="Pfam" id="PF00583">
    <property type="entry name" value="Acetyltransf_1"/>
    <property type="match status" value="1"/>
</dbReference>
<sequence length="101" mass="11014">MFVFAEKLTRQPVGFSLLTGRNDFAGRASHLEIRMFAVAADEQGKGIGKSMLASIIEATPGHRLEASCLPPATKMMRLLAGSGFKLIHETQGGKKTYRFTD</sequence>
<gene>
    <name evidence="2" type="ORF">N2J37_30450</name>
</gene>
<dbReference type="Proteomes" id="UP001064206">
    <property type="component" value="Plasmid pMQB_Silv108.1"/>
</dbReference>
<geneLocation type="plasmid" evidence="2 3">
    <name>pMQB_Silv108.1</name>
</geneLocation>
<dbReference type="SUPFAM" id="SSF55729">
    <property type="entry name" value="Acyl-CoA N-acyltransferases (Nat)"/>
    <property type="match status" value="1"/>
</dbReference>
<name>A0A9Q9JIX9_RAOOR</name>
<keyword evidence="2" id="KW-0614">Plasmid</keyword>
<dbReference type="AlphaFoldDB" id="A0A9Q9JIX9"/>
<protein>
    <submittedName>
        <fullName evidence="2">GNAT family N-acetyltransferase</fullName>
    </submittedName>
</protein>
<dbReference type="InterPro" id="IPR000182">
    <property type="entry name" value="GNAT_dom"/>
</dbReference>
<proteinExistence type="predicted"/>
<reference evidence="2" key="1">
    <citation type="submission" date="2022-09" db="EMBL/GenBank/DDBJ databases">
        <title>Multidrug resistance Raoultella ornithinolytica Strain MQB_Silv_108.</title>
        <authorList>
            <person name="Quintela-Baluja M."/>
        </authorList>
    </citation>
    <scope>NUCLEOTIDE SEQUENCE</scope>
    <source>
        <strain evidence="2">MQB_Silv_108</strain>
        <plasmid evidence="2">pMQB_Silv108.1</plasmid>
    </source>
</reference>
<dbReference type="Gene3D" id="3.40.630.30">
    <property type="match status" value="1"/>
</dbReference>
<feature type="domain" description="N-acetyltransferase" evidence="1">
    <location>
        <begin position="1"/>
        <end position="101"/>
    </location>
</feature>